<dbReference type="InterPro" id="IPR006047">
    <property type="entry name" value="GH13_cat_dom"/>
</dbReference>
<dbReference type="PANTHER" id="PTHR10357:SF179">
    <property type="entry name" value="NEUTRAL AND BASIC AMINO ACID TRANSPORT PROTEIN RBAT"/>
    <property type="match status" value="1"/>
</dbReference>
<dbReference type="Gene3D" id="2.60.40.1180">
    <property type="entry name" value="Golgi alpha-mannosidase II"/>
    <property type="match status" value="1"/>
</dbReference>
<comment type="similarity">
    <text evidence="1">Belongs to the glycosyl hydrolase 13 family.</text>
</comment>
<dbReference type="SUPFAM" id="SSF51011">
    <property type="entry name" value="Glycosyl hydrolase domain"/>
    <property type="match status" value="1"/>
</dbReference>
<protein>
    <submittedName>
        <fullName evidence="5">Alpha-amylase</fullName>
    </submittedName>
</protein>
<dbReference type="CDD" id="cd11331">
    <property type="entry name" value="AmyAc_OligoGlu_like"/>
    <property type="match status" value="1"/>
</dbReference>
<keyword evidence="2" id="KW-0378">Hydrolase</keyword>
<dbReference type="GO" id="GO:0009313">
    <property type="term" value="P:oligosaccharide catabolic process"/>
    <property type="evidence" value="ECO:0007669"/>
    <property type="project" value="TreeGrafter"/>
</dbReference>
<dbReference type="AlphaFoldDB" id="A0A1B4V9U7"/>
<dbReference type="FunFam" id="3.90.400.10:FF:000002">
    <property type="entry name" value="Sucrose isomerase"/>
    <property type="match status" value="1"/>
</dbReference>
<name>A0A1B4V9U7_9GAMM</name>
<dbReference type="Pfam" id="PF00128">
    <property type="entry name" value="Alpha-amylase"/>
    <property type="match status" value="1"/>
</dbReference>
<dbReference type="SMART" id="SM00642">
    <property type="entry name" value="Aamy"/>
    <property type="match status" value="1"/>
</dbReference>
<dbReference type="InterPro" id="IPR045857">
    <property type="entry name" value="O16G_dom_2"/>
</dbReference>
<dbReference type="PANTHER" id="PTHR10357">
    <property type="entry name" value="ALPHA-AMYLASE FAMILY MEMBER"/>
    <property type="match status" value="1"/>
</dbReference>
<dbReference type="SUPFAM" id="SSF51445">
    <property type="entry name" value="(Trans)glycosidases"/>
    <property type="match status" value="1"/>
</dbReference>
<keyword evidence="6" id="KW-1185">Reference proteome</keyword>
<dbReference type="Proteomes" id="UP000218899">
    <property type="component" value="Chromosome"/>
</dbReference>
<dbReference type="KEGG" id="sva:SVA_1720"/>
<evidence type="ECO:0000256" key="3">
    <source>
        <dbReference type="ARBA" id="ARBA00023295"/>
    </source>
</evidence>
<dbReference type="RefSeq" id="WP_096462877.1">
    <property type="nucleotide sequence ID" value="NZ_AP014936.1"/>
</dbReference>
<gene>
    <name evidence="5" type="ORF">SVA_1720</name>
</gene>
<sequence>MSGEPWWRHAVVYQIYPLSFQDSDGDGYGDLRGIRVRLEYLDWLGVDAIWLSPIYPSPMADFGYDVADYTGVDAVFGTLAEFDALLAEAHARGIRLILDFVPNHSSDRHPWFVESRTARDARRRDWYIWRDPAPGGGPPNNWLSVFGGSAWAYEEATGQYYYHAFLNEQPDLNWRNPAVREAMHGALRFWLDRGVDGFRLDAIWHLIKDERFRDNPPNPAYRPDQPPFFSLLPVYSTDRPEVHDVLAELRRTIDAYADRLLIGEIYLPIERLIAYYGKDLAGLHLPFNFSLIQAAWKAHRLAALVEEYERALPPGGWPNWVLGNHDKHRIATRVGSAQAAVAAMLLLTLRGTPTLYYGDEIGMRDVALPADRVRDPWARDRPAFGRDAARTPMQWDAGAGAGFTEGMPWLPVAEDLEACNVASQRADPSSLLHLYRALIALRRTEPALLSGSYEPVVVSGDALAFRRRHDTRSLLVALNLGGATQRLLLPSGMRGRIALGTRLDRGGERVSAVLTLRGDEGVIVRLE</sequence>
<dbReference type="GO" id="GO:0004556">
    <property type="term" value="F:alpha-amylase activity"/>
    <property type="evidence" value="ECO:0007669"/>
    <property type="project" value="TreeGrafter"/>
</dbReference>
<keyword evidence="3" id="KW-0326">Glycosidase</keyword>
<evidence type="ECO:0000313" key="5">
    <source>
        <dbReference type="EMBL" id="BAU48274.1"/>
    </source>
</evidence>
<dbReference type="InterPro" id="IPR017853">
    <property type="entry name" value="GH"/>
</dbReference>
<evidence type="ECO:0000313" key="6">
    <source>
        <dbReference type="Proteomes" id="UP000218899"/>
    </source>
</evidence>
<dbReference type="EMBL" id="AP014936">
    <property type="protein sequence ID" value="BAU48274.1"/>
    <property type="molecule type" value="Genomic_DNA"/>
</dbReference>
<dbReference type="Gene3D" id="3.90.400.10">
    <property type="entry name" value="Oligo-1,6-glucosidase, Domain 2"/>
    <property type="match status" value="1"/>
</dbReference>
<dbReference type="OrthoDB" id="9805159at2"/>
<evidence type="ECO:0000259" key="4">
    <source>
        <dbReference type="SMART" id="SM00642"/>
    </source>
</evidence>
<evidence type="ECO:0000256" key="2">
    <source>
        <dbReference type="ARBA" id="ARBA00022801"/>
    </source>
</evidence>
<accession>A0A1B4V9U7</accession>
<proteinExistence type="inferred from homology"/>
<dbReference type="InterPro" id="IPR013780">
    <property type="entry name" value="Glyco_hydro_b"/>
</dbReference>
<organism evidence="5 6">
    <name type="scientific">Sulfurifustis variabilis</name>
    <dbReference type="NCBI Taxonomy" id="1675686"/>
    <lineage>
        <taxon>Bacteria</taxon>
        <taxon>Pseudomonadati</taxon>
        <taxon>Pseudomonadota</taxon>
        <taxon>Gammaproteobacteria</taxon>
        <taxon>Acidiferrobacterales</taxon>
        <taxon>Acidiferrobacteraceae</taxon>
        <taxon>Sulfurifustis</taxon>
    </lineage>
</organism>
<evidence type="ECO:0000256" key="1">
    <source>
        <dbReference type="ARBA" id="ARBA00008061"/>
    </source>
</evidence>
<dbReference type="Gene3D" id="3.20.20.80">
    <property type="entry name" value="Glycosidases"/>
    <property type="match status" value="2"/>
</dbReference>
<reference evidence="5 6" key="1">
    <citation type="submission" date="2015-08" db="EMBL/GenBank/DDBJ databases">
        <title>Complete genome sequence of Sulfurifustis variabilis.</title>
        <authorList>
            <person name="Miura A."/>
            <person name="Kojima H."/>
            <person name="Fukui M."/>
        </authorList>
    </citation>
    <scope>NUCLEOTIDE SEQUENCE [LARGE SCALE GENOMIC DNA]</scope>
    <source>
        <strain evidence="6">skN76</strain>
    </source>
</reference>
<feature type="domain" description="Glycosyl hydrolase family 13 catalytic" evidence="4">
    <location>
        <begin position="14"/>
        <end position="390"/>
    </location>
</feature>